<keyword evidence="6" id="KW-0472">Membrane</keyword>
<dbReference type="GO" id="GO:0015562">
    <property type="term" value="F:efflux transmembrane transporter activity"/>
    <property type="evidence" value="ECO:0007669"/>
    <property type="project" value="InterPro"/>
</dbReference>
<name>A0A538SHM0_UNCEI</name>
<evidence type="ECO:0000256" key="5">
    <source>
        <dbReference type="ARBA" id="ARBA00022692"/>
    </source>
</evidence>
<comment type="subcellular location">
    <subcellularLocation>
        <location evidence="1">Cell outer membrane</location>
    </subcellularLocation>
</comment>
<dbReference type="Pfam" id="PF02321">
    <property type="entry name" value="OEP"/>
    <property type="match status" value="2"/>
</dbReference>
<evidence type="ECO:0000256" key="7">
    <source>
        <dbReference type="ARBA" id="ARBA00023237"/>
    </source>
</evidence>
<evidence type="ECO:0000256" key="4">
    <source>
        <dbReference type="ARBA" id="ARBA00022452"/>
    </source>
</evidence>
<dbReference type="SUPFAM" id="SSF56954">
    <property type="entry name" value="Outer membrane efflux proteins (OEP)"/>
    <property type="match status" value="1"/>
</dbReference>
<dbReference type="GO" id="GO:0015288">
    <property type="term" value="F:porin activity"/>
    <property type="evidence" value="ECO:0007669"/>
    <property type="project" value="TreeGrafter"/>
</dbReference>
<comment type="similarity">
    <text evidence="2">Belongs to the outer membrane factor (OMF) (TC 1.B.17) family.</text>
</comment>
<feature type="coiled-coil region" evidence="8">
    <location>
        <begin position="361"/>
        <end position="420"/>
    </location>
</feature>
<evidence type="ECO:0000313" key="10">
    <source>
        <dbReference type="Proteomes" id="UP000317716"/>
    </source>
</evidence>
<evidence type="ECO:0000256" key="2">
    <source>
        <dbReference type="ARBA" id="ARBA00007613"/>
    </source>
</evidence>
<dbReference type="Proteomes" id="UP000317716">
    <property type="component" value="Unassembled WGS sequence"/>
</dbReference>
<reference evidence="9 10" key="1">
    <citation type="journal article" date="2019" name="Nat. Microbiol.">
        <title>Mediterranean grassland soil C-N compound turnover is dependent on rainfall and depth, and is mediated by genomically divergent microorganisms.</title>
        <authorList>
            <person name="Diamond S."/>
            <person name="Andeer P.F."/>
            <person name="Li Z."/>
            <person name="Crits-Christoph A."/>
            <person name="Burstein D."/>
            <person name="Anantharaman K."/>
            <person name="Lane K.R."/>
            <person name="Thomas B.C."/>
            <person name="Pan C."/>
            <person name="Northen T.R."/>
            <person name="Banfield J.F."/>
        </authorList>
    </citation>
    <scope>NUCLEOTIDE SEQUENCE [LARGE SCALE GENOMIC DNA]</scope>
    <source>
        <strain evidence="9">WS_2</strain>
    </source>
</reference>
<sequence>MRPAANAGLLPEEGMTRNARTIFLALMISALWGTYSMGAEHKTADATSAPRGPLTIDEAVKLALANSSQIIGAEASVLDAQSGIYRSYSGILPSISADVAAALREDFESYSSTPVISGSWTFLDLSALSAWSSARSGLHSAELAFKSTRQGVALDARRKFYDVVKSIHLSRVSSQALRLSRDNERRVKALFDVGSVSRSDLLKAQVRTAQSELDSLGKHNGISVARITLATALGIVERTMGEVDTVLTAEAQAYDEAQILSEAEAARPDLKSAKADWNAARASLRAANYLRLPALFARGSWTLRGPTSTSTTTFDEAGFYFGLPVQAGDKLSTRGDADRAYTGEIGLTWNLFSGFATEGSIASSRARVMRAKDNYEALHRNLASEVEQTLLTYREVVAAYGVAQRAVESAEENMKLTQQKYNVGSATILDLIDAQVQLQQAESDIVSALAGIRVVEATIEKVRGRGD</sequence>
<keyword evidence="8" id="KW-0175">Coiled coil</keyword>
<protein>
    <submittedName>
        <fullName evidence="9">TolC family protein</fullName>
    </submittedName>
</protein>
<keyword evidence="4" id="KW-1134">Transmembrane beta strand</keyword>
<dbReference type="InterPro" id="IPR051906">
    <property type="entry name" value="TolC-like"/>
</dbReference>
<comment type="caution">
    <text evidence="9">The sequence shown here is derived from an EMBL/GenBank/DDBJ whole genome shotgun (WGS) entry which is preliminary data.</text>
</comment>
<accession>A0A538SHM0</accession>
<proteinExistence type="inferred from homology"/>
<dbReference type="Gene3D" id="1.20.1600.10">
    <property type="entry name" value="Outer membrane efflux proteins (OEP)"/>
    <property type="match status" value="1"/>
</dbReference>
<evidence type="ECO:0000256" key="6">
    <source>
        <dbReference type="ARBA" id="ARBA00023136"/>
    </source>
</evidence>
<keyword evidence="7" id="KW-0998">Cell outer membrane</keyword>
<evidence type="ECO:0000313" key="9">
    <source>
        <dbReference type="EMBL" id="TMQ50871.1"/>
    </source>
</evidence>
<dbReference type="GO" id="GO:0009279">
    <property type="term" value="C:cell outer membrane"/>
    <property type="evidence" value="ECO:0007669"/>
    <property type="project" value="UniProtKB-SubCell"/>
</dbReference>
<dbReference type="InterPro" id="IPR003423">
    <property type="entry name" value="OMP_efflux"/>
</dbReference>
<evidence type="ECO:0000256" key="1">
    <source>
        <dbReference type="ARBA" id="ARBA00004442"/>
    </source>
</evidence>
<dbReference type="EMBL" id="VBOS01000398">
    <property type="protein sequence ID" value="TMQ50871.1"/>
    <property type="molecule type" value="Genomic_DNA"/>
</dbReference>
<gene>
    <name evidence="9" type="ORF">E6K72_11065</name>
</gene>
<dbReference type="GO" id="GO:1990281">
    <property type="term" value="C:efflux pump complex"/>
    <property type="evidence" value="ECO:0007669"/>
    <property type="project" value="TreeGrafter"/>
</dbReference>
<evidence type="ECO:0000256" key="8">
    <source>
        <dbReference type="SAM" id="Coils"/>
    </source>
</evidence>
<organism evidence="9 10">
    <name type="scientific">Eiseniibacteriota bacterium</name>
    <dbReference type="NCBI Taxonomy" id="2212470"/>
    <lineage>
        <taxon>Bacteria</taxon>
        <taxon>Candidatus Eiseniibacteriota</taxon>
    </lineage>
</organism>
<keyword evidence="3" id="KW-0813">Transport</keyword>
<evidence type="ECO:0000256" key="3">
    <source>
        <dbReference type="ARBA" id="ARBA00022448"/>
    </source>
</evidence>
<keyword evidence="5" id="KW-0812">Transmembrane</keyword>
<dbReference type="AlphaFoldDB" id="A0A538SHM0"/>
<dbReference type="PANTHER" id="PTHR30026">
    <property type="entry name" value="OUTER MEMBRANE PROTEIN TOLC"/>
    <property type="match status" value="1"/>
</dbReference>
<dbReference type="PANTHER" id="PTHR30026:SF20">
    <property type="entry name" value="OUTER MEMBRANE PROTEIN TOLC"/>
    <property type="match status" value="1"/>
</dbReference>